<keyword evidence="3" id="KW-0597">Phosphoprotein</keyword>
<dbReference type="OrthoDB" id="442998at2"/>
<keyword evidence="9" id="KW-0175">Coiled coil</keyword>
<dbReference type="PRINTS" id="PR00344">
    <property type="entry name" value="BCTRLSENSOR"/>
</dbReference>
<dbReference type="KEGG" id="oni:Osc7112_4702"/>
<evidence type="ECO:0000256" key="5">
    <source>
        <dbReference type="ARBA" id="ARBA00022741"/>
    </source>
</evidence>
<dbReference type="InterPro" id="IPR003661">
    <property type="entry name" value="HisK_dim/P_dom"/>
</dbReference>
<keyword evidence="4" id="KW-0808">Transferase</keyword>
<evidence type="ECO:0000313" key="15">
    <source>
        <dbReference type="Proteomes" id="UP000010478"/>
    </source>
</evidence>
<evidence type="ECO:0000256" key="3">
    <source>
        <dbReference type="ARBA" id="ARBA00022553"/>
    </source>
</evidence>
<dbReference type="GO" id="GO:0006355">
    <property type="term" value="P:regulation of DNA-templated transcription"/>
    <property type="evidence" value="ECO:0007669"/>
    <property type="project" value="InterPro"/>
</dbReference>
<evidence type="ECO:0000256" key="10">
    <source>
        <dbReference type="SAM" id="MobiDB-lite"/>
    </source>
</evidence>
<feature type="domain" description="Histidine kinase" evidence="11">
    <location>
        <begin position="373"/>
        <end position="630"/>
    </location>
</feature>
<dbReference type="PANTHER" id="PTHR43065:SF50">
    <property type="entry name" value="HISTIDINE KINASE"/>
    <property type="match status" value="1"/>
</dbReference>
<dbReference type="EC" id="2.7.13.3" evidence="2"/>
<dbReference type="RefSeq" id="WP_015178225.1">
    <property type="nucleotide sequence ID" value="NC_019729.1"/>
</dbReference>
<dbReference type="EMBL" id="CP003614">
    <property type="protein sequence ID" value="AFZ08989.1"/>
    <property type="molecule type" value="Genomic_DNA"/>
</dbReference>
<dbReference type="CDD" id="cd00082">
    <property type="entry name" value="HisKA"/>
    <property type="match status" value="1"/>
</dbReference>
<dbReference type="AlphaFoldDB" id="K9VN58"/>
<dbReference type="GO" id="GO:0000155">
    <property type="term" value="F:phosphorelay sensor kinase activity"/>
    <property type="evidence" value="ECO:0007669"/>
    <property type="project" value="InterPro"/>
</dbReference>
<dbReference type="SUPFAM" id="SSF55785">
    <property type="entry name" value="PYP-like sensor domain (PAS domain)"/>
    <property type="match status" value="2"/>
</dbReference>
<accession>K9VN58</accession>
<dbReference type="PROSITE" id="PS50113">
    <property type="entry name" value="PAC"/>
    <property type="match status" value="1"/>
</dbReference>
<keyword evidence="15" id="KW-1185">Reference proteome</keyword>
<dbReference type="Pfam" id="PF13426">
    <property type="entry name" value="PAS_9"/>
    <property type="match status" value="1"/>
</dbReference>
<dbReference type="STRING" id="179408.Osc7112_4702"/>
<dbReference type="SMART" id="SM00387">
    <property type="entry name" value="HATPase_c"/>
    <property type="match status" value="1"/>
</dbReference>
<dbReference type="eggNOG" id="COG3829">
    <property type="taxonomic scope" value="Bacteria"/>
</dbReference>
<evidence type="ECO:0000256" key="4">
    <source>
        <dbReference type="ARBA" id="ARBA00022679"/>
    </source>
</evidence>
<organism evidence="14 15">
    <name type="scientific">Phormidium nigroviride PCC 7112</name>
    <dbReference type="NCBI Taxonomy" id="179408"/>
    <lineage>
        <taxon>Bacteria</taxon>
        <taxon>Bacillati</taxon>
        <taxon>Cyanobacteriota</taxon>
        <taxon>Cyanophyceae</taxon>
        <taxon>Oscillatoriophycideae</taxon>
        <taxon>Oscillatoriales</taxon>
        <taxon>Oscillatoriaceae</taxon>
        <taxon>Phormidium</taxon>
    </lineage>
</organism>
<evidence type="ECO:0000256" key="2">
    <source>
        <dbReference type="ARBA" id="ARBA00012438"/>
    </source>
</evidence>
<keyword evidence="6 14" id="KW-0418">Kinase</keyword>
<sequence length="630" mass="70646">MFFQEADPENKLSNISRNHKKTAHNMTQRTEYQQITKKRAENSTETNISEAYSLSLCELQQMERAMEQLKQDLKASESRFRNAIEKNADGIAIVNKRGLVCFANQSAEALFNCKAEELLGQAFFGNLVVEVSACDLEMATDIIPQVGKTEAPGTRVVQTEVEAIRKQKANAVVEMRVVETEWDGEMAYLATLRDVTDRKRAEEMLWLYDRAIAATSTGVTISDATDPDNPIIYCNPAFESMTGYRRQEIIGKNGRFLHGSDTDPAAVEIIRQALQAESECKVILKNYRKDGTAFWNCFSISPVRDRMGNLTHFIGVQRDITQRKQAEEALHNSEAQSREQAAQLAATLNQLKATNSQLVQSEKMSSLGLLLAGVAHEINNPVSFIYGNLAHLTKYTQDLFQHLELYQQQYPNPVAKIQEEREKNDLDFLAEDLPKILSSMSVGVERICQIVQSLRNFSRHDDSQMKPVNLHEGINSTLLILNHRLKGNGEKPPIQIIKHYGELPTVECFAGPLNQVFMNILSNAIDALEDANSRQNCQEMLENPSQIRIGTEVVGNLVEIKIADNGPGITEQVKQQIFDTFFTTKPIGKGTGMGLSISYQIIVERHKGELYCTSELGKGTEFTIRIPIAP</sequence>
<dbReference type="CDD" id="cd00130">
    <property type="entry name" value="PAS"/>
    <property type="match status" value="2"/>
</dbReference>
<evidence type="ECO:0000256" key="8">
    <source>
        <dbReference type="ARBA" id="ARBA00023012"/>
    </source>
</evidence>
<dbReference type="NCBIfam" id="TIGR00229">
    <property type="entry name" value="sensory_box"/>
    <property type="match status" value="2"/>
</dbReference>
<evidence type="ECO:0000259" key="12">
    <source>
        <dbReference type="PROSITE" id="PS50112"/>
    </source>
</evidence>
<feature type="domain" description="PAS" evidence="12">
    <location>
        <begin position="224"/>
        <end position="277"/>
    </location>
</feature>
<feature type="coiled-coil region" evidence="9">
    <location>
        <begin position="316"/>
        <end position="354"/>
    </location>
</feature>
<dbReference type="Gene3D" id="3.30.450.20">
    <property type="entry name" value="PAS domain"/>
    <property type="match status" value="2"/>
</dbReference>
<evidence type="ECO:0000256" key="7">
    <source>
        <dbReference type="ARBA" id="ARBA00022840"/>
    </source>
</evidence>
<evidence type="ECO:0000259" key="11">
    <source>
        <dbReference type="PROSITE" id="PS50109"/>
    </source>
</evidence>
<dbReference type="SUPFAM" id="SSF55874">
    <property type="entry name" value="ATPase domain of HSP90 chaperone/DNA topoisomerase II/histidine kinase"/>
    <property type="match status" value="1"/>
</dbReference>
<reference evidence="14 15" key="1">
    <citation type="submission" date="2012-05" db="EMBL/GenBank/DDBJ databases">
        <title>Finished chromosome of genome of Oscillatoria sp. PCC 7112.</title>
        <authorList>
            <consortium name="US DOE Joint Genome Institute"/>
            <person name="Gugger M."/>
            <person name="Coursin T."/>
            <person name="Rippka R."/>
            <person name="Tandeau De Marsac N."/>
            <person name="Huntemann M."/>
            <person name="Wei C.-L."/>
            <person name="Han J."/>
            <person name="Detter J.C."/>
            <person name="Han C."/>
            <person name="Tapia R."/>
            <person name="Davenport K."/>
            <person name="Daligault H."/>
            <person name="Erkkila T."/>
            <person name="Gu W."/>
            <person name="Munk A.C.C."/>
            <person name="Teshima H."/>
            <person name="Xu Y."/>
            <person name="Chain P."/>
            <person name="Chen A."/>
            <person name="Krypides N."/>
            <person name="Mavromatis K."/>
            <person name="Markowitz V."/>
            <person name="Szeto E."/>
            <person name="Ivanova N."/>
            <person name="Mikhailova N."/>
            <person name="Ovchinnikova G."/>
            <person name="Pagani I."/>
            <person name="Pati A."/>
            <person name="Goodwin L."/>
            <person name="Peters L."/>
            <person name="Pitluck S."/>
            <person name="Woyke T."/>
            <person name="Kerfeld C."/>
        </authorList>
    </citation>
    <scope>NUCLEOTIDE SEQUENCE [LARGE SCALE GENOMIC DNA]</scope>
    <source>
        <strain evidence="14 15">PCC 7112</strain>
    </source>
</reference>
<feature type="domain" description="PAS" evidence="12">
    <location>
        <begin position="76"/>
        <end position="128"/>
    </location>
</feature>
<dbReference type="PANTHER" id="PTHR43065">
    <property type="entry name" value="SENSOR HISTIDINE KINASE"/>
    <property type="match status" value="1"/>
</dbReference>
<dbReference type="Proteomes" id="UP000010478">
    <property type="component" value="Chromosome"/>
</dbReference>
<keyword evidence="8" id="KW-0902">Two-component regulatory system</keyword>
<dbReference type="eggNOG" id="COG4191">
    <property type="taxonomic scope" value="Bacteria"/>
</dbReference>
<dbReference type="Pfam" id="PF00989">
    <property type="entry name" value="PAS"/>
    <property type="match status" value="1"/>
</dbReference>
<dbReference type="InterPro" id="IPR003594">
    <property type="entry name" value="HATPase_dom"/>
</dbReference>
<dbReference type="InterPro" id="IPR001610">
    <property type="entry name" value="PAC"/>
</dbReference>
<dbReference type="InterPro" id="IPR013767">
    <property type="entry name" value="PAS_fold"/>
</dbReference>
<dbReference type="HOGENOM" id="CLU_000445_114_58_3"/>
<dbReference type="InterPro" id="IPR000014">
    <property type="entry name" value="PAS"/>
</dbReference>
<proteinExistence type="predicted"/>
<evidence type="ECO:0000259" key="13">
    <source>
        <dbReference type="PROSITE" id="PS50113"/>
    </source>
</evidence>
<evidence type="ECO:0000313" key="14">
    <source>
        <dbReference type="EMBL" id="AFZ08989.1"/>
    </source>
</evidence>
<dbReference type="GO" id="GO:0005524">
    <property type="term" value="F:ATP binding"/>
    <property type="evidence" value="ECO:0007669"/>
    <property type="project" value="UniProtKB-KW"/>
</dbReference>
<dbReference type="eggNOG" id="COG5000">
    <property type="taxonomic scope" value="Bacteria"/>
</dbReference>
<feature type="region of interest" description="Disordered" evidence="10">
    <location>
        <begin position="1"/>
        <end position="29"/>
    </location>
</feature>
<dbReference type="InterPro" id="IPR004358">
    <property type="entry name" value="Sig_transdc_His_kin-like_C"/>
</dbReference>
<name>K9VN58_9CYAN</name>
<gene>
    <name evidence="14" type="ORF">Osc7112_4702</name>
</gene>
<dbReference type="Gene3D" id="1.10.287.130">
    <property type="match status" value="1"/>
</dbReference>
<dbReference type="PROSITE" id="PS50112">
    <property type="entry name" value="PAS"/>
    <property type="match status" value="2"/>
</dbReference>
<feature type="coiled-coil region" evidence="9">
    <location>
        <begin position="52"/>
        <end position="86"/>
    </location>
</feature>
<comment type="catalytic activity">
    <reaction evidence="1">
        <text>ATP + protein L-histidine = ADP + protein N-phospho-L-histidine.</text>
        <dbReference type="EC" id="2.7.13.3"/>
    </reaction>
</comment>
<dbReference type="InterPro" id="IPR035965">
    <property type="entry name" value="PAS-like_dom_sf"/>
</dbReference>
<keyword evidence="7" id="KW-0067">ATP-binding</keyword>
<dbReference type="SMART" id="SM00091">
    <property type="entry name" value="PAS"/>
    <property type="match status" value="2"/>
</dbReference>
<dbReference type="Pfam" id="PF02518">
    <property type="entry name" value="HATPase_c"/>
    <property type="match status" value="1"/>
</dbReference>
<evidence type="ECO:0000256" key="1">
    <source>
        <dbReference type="ARBA" id="ARBA00000085"/>
    </source>
</evidence>
<dbReference type="InterPro" id="IPR005467">
    <property type="entry name" value="His_kinase_dom"/>
</dbReference>
<evidence type="ECO:0000256" key="6">
    <source>
        <dbReference type="ARBA" id="ARBA00022777"/>
    </source>
</evidence>
<dbReference type="SUPFAM" id="SSF47384">
    <property type="entry name" value="Homodimeric domain of signal transducing histidine kinase"/>
    <property type="match status" value="1"/>
</dbReference>
<keyword evidence="5" id="KW-0547">Nucleotide-binding</keyword>
<protein>
    <recommendedName>
        <fullName evidence="2">histidine kinase</fullName>
        <ecNumber evidence="2">2.7.13.3</ecNumber>
    </recommendedName>
</protein>
<dbReference type="InterPro" id="IPR000700">
    <property type="entry name" value="PAS-assoc_C"/>
</dbReference>
<dbReference type="InterPro" id="IPR036097">
    <property type="entry name" value="HisK_dim/P_sf"/>
</dbReference>
<dbReference type="SMART" id="SM00086">
    <property type="entry name" value="PAC"/>
    <property type="match status" value="2"/>
</dbReference>
<evidence type="ECO:0000256" key="9">
    <source>
        <dbReference type="SAM" id="Coils"/>
    </source>
</evidence>
<feature type="domain" description="PAC" evidence="13">
    <location>
        <begin position="276"/>
        <end position="332"/>
    </location>
</feature>
<dbReference type="Gene3D" id="3.30.565.10">
    <property type="entry name" value="Histidine kinase-like ATPase, C-terminal domain"/>
    <property type="match status" value="1"/>
</dbReference>
<dbReference type="InterPro" id="IPR036890">
    <property type="entry name" value="HATPase_C_sf"/>
</dbReference>
<dbReference type="PROSITE" id="PS50109">
    <property type="entry name" value="HIS_KIN"/>
    <property type="match status" value="1"/>
</dbReference>